<dbReference type="EMBL" id="MN908687">
    <property type="protein sequence ID" value="QIG58351.1"/>
    <property type="molecule type" value="Genomic_DNA"/>
</dbReference>
<protein>
    <submittedName>
        <fullName evidence="1">Uncharacterized protein</fullName>
    </submittedName>
</protein>
<dbReference type="KEGG" id="vg:64766681"/>
<proteinExistence type="predicted"/>
<evidence type="ECO:0000313" key="1">
    <source>
        <dbReference type="EMBL" id="QIG58351.1"/>
    </source>
</evidence>
<evidence type="ECO:0000313" key="2">
    <source>
        <dbReference type="Proteomes" id="UP000503093"/>
    </source>
</evidence>
<gene>
    <name evidence="1" type="primary">200</name>
    <name evidence="1" type="ORF">SEA_SKOG_199</name>
</gene>
<accession>A0A6G6XJR4</accession>
<dbReference type="Proteomes" id="UP000503093">
    <property type="component" value="Segment"/>
</dbReference>
<reference evidence="1 2" key="1">
    <citation type="submission" date="2020-01" db="EMBL/GenBank/DDBJ databases">
        <authorList>
            <person name="Alvaro L.E."/>
            <person name="Baker K.N."/>
            <person name="Baxter I.S."/>
            <person name="Brown M.R."/>
            <person name="Driscoll K.D."/>
            <person name="Elrubaie J.M."/>
            <person name="Feith S.L."/>
            <person name="Indihar D.F."/>
            <person name="Knoch V.T."/>
            <person name="Koirtyohann K.M."/>
            <person name="Kratz M.A."/>
            <person name="Lear A.H."/>
            <person name="Lindblom K.E."/>
            <person name="Marcus E.R."/>
            <person name="Murphy M.E."/>
            <person name="Sensor R."/>
            <person name="Sherman S.J."/>
            <person name="Swift V.R."/>
            <person name="White K.E."/>
            <person name="Wills S.J."/>
            <person name="Gatt S.M."/>
            <person name="Lohbauer S.A."/>
            <person name="Power T.R."/>
            <person name="Rosales K.A."/>
            <person name="Sisson B.M."/>
            <person name="Isern S."/>
            <person name="Michael S.F."/>
            <person name="Sunnen C.N."/>
            <person name="Garlena R.A."/>
            <person name="Russell D.A."/>
            <person name="Pope W.H."/>
            <person name="Jacobs-Sera D."/>
            <person name="Hatfull G.F."/>
        </authorList>
    </citation>
    <scope>NUCLEOTIDE SEQUENCE [LARGE SCALE GENOMIC DNA]</scope>
</reference>
<dbReference type="RefSeq" id="YP_010059449.1">
    <property type="nucleotide sequence ID" value="NC_054725.1"/>
</dbReference>
<organism evidence="1 2">
    <name type="scientific">Gordonia phage Skog</name>
    <dbReference type="NCBI Taxonomy" id="2704033"/>
    <lineage>
        <taxon>Viruses</taxon>
        <taxon>Duplodnaviria</taxon>
        <taxon>Heunggongvirae</taxon>
        <taxon>Uroviricota</taxon>
        <taxon>Caudoviricetes</taxon>
        <taxon>Skogvirus</taxon>
        <taxon>Skogvirus Skog</taxon>
    </lineage>
</organism>
<keyword evidence="2" id="KW-1185">Reference proteome</keyword>
<dbReference type="GeneID" id="64766681"/>
<name>A0A6G6XJR4_9CAUD</name>
<sequence length="133" mass="15256">MKTRRQKTRLLLRSTTATKEYLFHIFSDSPPVEDEGDPRVQFDPIEARVTTVDDKVMKVVLTGPRVFRNGRLAKTSSGRATFWRYPQPVPPSRSGTAPMMPTVDHSRTFPNMPEVVSTLLIEYFDNMKEAARR</sequence>